<feature type="signal peptide" evidence="2">
    <location>
        <begin position="1"/>
        <end position="22"/>
    </location>
</feature>
<reference evidence="4" key="1">
    <citation type="submission" date="2019-11" db="EMBL/GenBank/DDBJ databases">
        <authorList>
            <person name="Liu Y."/>
            <person name="Hou J."/>
            <person name="Li T.-Q."/>
            <person name="Guan C.-H."/>
            <person name="Wu X."/>
            <person name="Wu H.-Z."/>
            <person name="Ling F."/>
            <person name="Zhang R."/>
            <person name="Shi X.-G."/>
            <person name="Ren J.-P."/>
            <person name="Chen E.-F."/>
            <person name="Sun J.-M."/>
        </authorList>
    </citation>
    <scope>NUCLEOTIDE SEQUENCE</scope>
    <source>
        <strain evidence="4">Adult_tree_wgs_1</strain>
        <tissue evidence="4">Leaves</tissue>
    </source>
</reference>
<dbReference type="AlphaFoldDB" id="A0A834GG71"/>
<gene>
    <name evidence="4" type="ORF">RHSIM_Rhsim08G0024000</name>
</gene>
<comment type="caution">
    <text evidence="4">The sequence shown here is derived from an EMBL/GenBank/DDBJ whole genome shotgun (WGS) entry which is preliminary data.</text>
</comment>
<organism evidence="4 5">
    <name type="scientific">Rhododendron simsii</name>
    <name type="common">Sims's rhododendron</name>
    <dbReference type="NCBI Taxonomy" id="118357"/>
    <lineage>
        <taxon>Eukaryota</taxon>
        <taxon>Viridiplantae</taxon>
        <taxon>Streptophyta</taxon>
        <taxon>Embryophyta</taxon>
        <taxon>Tracheophyta</taxon>
        <taxon>Spermatophyta</taxon>
        <taxon>Magnoliopsida</taxon>
        <taxon>eudicotyledons</taxon>
        <taxon>Gunneridae</taxon>
        <taxon>Pentapetalae</taxon>
        <taxon>asterids</taxon>
        <taxon>Ericales</taxon>
        <taxon>Ericaceae</taxon>
        <taxon>Ericoideae</taxon>
        <taxon>Rhodoreae</taxon>
        <taxon>Rhododendron</taxon>
    </lineage>
</organism>
<sequence>MGLTVKLRIITAMLLCFMAVAAQHLKTFTATYGPFNSSYYDIFRFENSATINNGAIQLTPYKPYQRGPMTRPLGDQYGRVRLNQPFKLWEQGYNKTSDRVASFNSSFLFSLCPLGGNS</sequence>
<accession>A0A834GG71</accession>
<protein>
    <recommendedName>
        <fullName evidence="3">Legume lectin domain-containing protein</fullName>
    </recommendedName>
</protein>
<evidence type="ECO:0000256" key="2">
    <source>
        <dbReference type="SAM" id="SignalP"/>
    </source>
</evidence>
<evidence type="ECO:0000313" key="5">
    <source>
        <dbReference type="Proteomes" id="UP000626092"/>
    </source>
</evidence>
<dbReference type="InterPro" id="IPR001220">
    <property type="entry name" value="Legume_lectin_dom"/>
</dbReference>
<dbReference type="SUPFAM" id="SSF49899">
    <property type="entry name" value="Concanavalin A-like lectins/glucanases"/>
    <property type="match status" value="1"/>
</dbReference>
<dbReference type="OrthoDB" id="10381680at2759"/>
<feature type="chain" id="PRO_5032733134" description="Legume lectin domain-containing protein" evidence="2">
    <location>
        <begin position="23"/>
        <end position="118"/>
    </location>
</feature>
<name>A0A834GG71_RHOSS</name>
<keyword evidence="2" id="KW-0732">Signal</keyword>
<dbReference type="GO" id="GO:0030246">
    <property type="term" value="F:carbohydrate binding"/>
    <property type="evidence" value="ECO:0007669"/>
    <property type="project" value="UniProtKB-KW"/>
</dbReference>
<keyword evidence="1" id="KW-0430">Lectin</keyword>
<evidence type="ECO:0000259" key="3">
    <source>
        <dbReference type="Pfam" id="PF00139"/>
    </source>
</evidence>
<proteinExistence type="predicted"/>
<evidence type="ECO:0000256" key="1">
    <source>
        <dbReference type="ARBA" id="ARBA00022734"/>
    </source>
</evidence>
<keyword evidence="5" id="KW-1185">Reference proteome</keyword>
<dbReference type="Pfam" id="PF00139">
    <property type="entry name" value="Lectin_legB"/>
    <property type="match status" value="1"/>
</dbReference>
<feature type="domain" description="Legume lectin" evidence="3">
    <location>
        <begin position="32"/>
        <end position="111"/>
    </location>
</feature>
<dbReference type="EMBL" id="WJXA01000008">
    <property type="protein sequence ID" value="KAF7134434.1"/>
    <property type="molecule type" value="Genomic_DNA"/>
</dbReference>
<dbReference type="InterPro" id="IPR013320">
    <property type="entry name" value="ConA-like_dom_sf"/>
</dbReference>
<dbReference type="Gene3D" id="2.60.120.200">
    <property type="match status" value="1"/>
</dbReference>
<evidence type="ECO:0000313" key="4">
    <source>
        <dbReference type="EMBL" id="KAF7134434.1"/>
    </source>
</evidence>
<dbReference type="Proteomes" id="UP000626092">
    <property type="component" value="Unassembled WGS sequence"/>
</dbReference>